<reference evidence="1 2" key="2">
    <citation type="submission" date="2017-10" db="EMBL/GenBank/DDBJ databases">
        <title>Genome analyses suggest a sexual origin of heterokaryosis in a supposedly ancient asexual fungus.</title>
        <authorList>
            <person name="Corradi N."/>
            <person name="Sedzielewska K."/>
            <person name="Noel J."/>
            <person name="Charron P."/>
            <person name="Farinelli L."/>
            <person name="Marton T."/>
            <person name="Kruger M."/>
            <person name="Pelin A."/>
            <person name="Brachmann A."/>
            <person name="Corradi N."/>
        </authorList>
    </citation>
    <scope>NUCLEOTIDE SEQUENCE [LARGE SCALE GENOMIC DNA]</scope>
    <source>
        <strain evidence="1 2">A1</strain>
    </source>
</reference>
<name>A0A2N0QRT7_9GLOM</name>
<dbReference type="EMBL" id="LLXH01003865">
    <property type="protein sequence ID" value="PKC53754.1"/>
    <property type="molecule type" value="Genomic_DNA"/>
</dbReference>
<dbReference type="VEuPathDB" id="FungiDB:RhiirA1_478625"/>
<feature type="non-terminal residue" evidence="1">
    <location>
        <position position="1"/>
    </location>
</feature>
<accession>A0A2N0QRT7</accession>
<sequence>TLFARYNSLPDNSSAKSRAYLAFGPLRLLDDSLSEQKRLLHLRLDSLSSTADSEKDFAIPPVDDHPSHDDPLIDNLPPLPLAIWASKHEADPNLILDLCTPSTRRTNCLRPSRRTHKFLCKRVSSMISPASFKRAQKIKTKLSFTRLVLSPSTIRLLVPPLSRPSEPISPFQNTFLDSSLITPRISVSEDTADYDINVPSPVLSLNCTPAEPLPATSTSAHLLHDNVQCSSYTFTIRTILDGRIRPARNVGSNRLYSIRRGNCYFLLDPTPDSDNCYSVHTNSPLLSTMDPFQFTSDRPSPNLKFILSKFLTFFFYRQNRIPSHARRKYFNRLRQLLLTQRVTSLARWSSSHRNNRRTRTFIQFRYQQSCFYLGLYFGCPFCKTPAAYVMSQFRHACHIHDKKLVHTPSPPPCPPFTLPCNRVSKRHADGFYKDVTSRRLGVSYRKSYAFHHVLEDDSGSLSARTLISYSAHKSISHPTKKQLARQVRHKDLLSDRSKFSRHVVHPDLLDSSMWMATKDPAIVIPPTSYNLTMSTTDYSIVQNIRNLVSSRPDVSFCLKERSHQSSVAFVSSKFTGSIQKVVLNPSSVVASHFITDKPTSGPFVGPNCPAIDYQDFKTLGFSRSIIDMVRRILSNSASIYVPSHNFLWLLISKHNTSSVSKKYLRDAIQSVITKSASSSTFSHLWNSETRFSFKLGRVKPCDILMLLDVCAPWFDSHPYPAPSDFRSPWDLPADFVHPVFLLR</sequence>
<proteinExistence type="predicted"/>
<evidence type="ECO:0000313" key="2">
    <source>
        <dbReference type="Proteomes" id="UP000232688"/>
    </source>
</evidence>
<dbReference type="VEuPathDB" id="FungiDB:FUN_022459"/>
<gene>
    <name evidence="1" type="ORF">RhiirA1_478625</name>
</gene>
<dbReference type="AlphaFoldDB" id="A0A2N0QRT7"/>
<dbReference type="VEuPathDB" id="FungiDB:FUN_014682"/>
<organism evidence="1 2">
    <name type="scientific">Rhizophagus irregularis</name>
    <dbReference type="NCBI Taxonomy" id="588596"/>
    <lineage>
        <taxon>Eukaryota</taxon>
        <taxon>Fungi</taxon>
        <taxon>Fungi incertae sedis</taxon>
        <taxon>Mucoromycota</taxon>
        <taxon>Glomeromycotina</taxon>
        <taxon>Glomeromycetes</taxon>
        <taxon>Glomerales</taxon>
        <taxon>Glomeraceae</taxon>
        <taxon>Rhizophagus</taxon>
    </lineage>
</organism>
<reference evidence="1 2" key="1">
    <citation type="submission" date="2017-10" db="EMBL/GenBank/DDBJ databases">
        <title>Extensive intraspecific genome diversity in a model arbuscular mycorrhizal fungus.</title>
        <authorList>
            <person name="Chen E.C.H."/>
            <person name="Morin E."/>
            <person name="Baudet D."/>
            <person name="Noel J."/>
            <person name="Ndikumana S."/>
            <person name="Charron P."/>
            <person name="St-Onge C."/>
            <person name="Giorgi J."/>
            <person name="Grigoriev I.V."/>
            <person name="Roux C."/>
            <person name="Martin F.M."/>
            <person name="Corradi N."/>
        </authorList>
    </citation>
    <scope>NUCLEOTIDE SEQUENCE [LARGE SCALE GENOMIC DNA]</scope>
    <source>
        <strain evidence="1 2">A1</strain>
    </source>
</reference>
<comment type="caution">
    <text evidence="1">The sequence shown here is derived from an EMBL/GenBank/DDBJ whole genome shotgun (WGS) entry which is preliminary data.</text>
</comment>
<evidence type="ECO:0000313" key="1">
    <source>
        <dbReference type="EMBL" id="PKC53754.1"/>
    </source>
</evidence>
<dbReference type="Proteomes" id="UP000232688">
    <property type="component" value="Unassembled WGS sequence"/>
</dbReference>
<protein>
    <submittedName>
        <fullName evidence="1">Uncharacterized protein</fullName>
    </submittedName>
</protein>
<dbReference type="VEuPathDB" id="FungiDB:RhiirFUN_000603"/>